<keyword evidence="3" id="KW-1185">Reference proteome</keyword>
<evidence type="ECO:0000313" key="3">
    <source>
        <dbReference type="Proteomes" id="UP001159428"/>
    </source>
</evidence>
<dbReference type="AlphaFoldDB" id="A0AAU9WME8"/>
<accession>A0AAU9WME8</accession>
<dbReference type="Proteomes" id="UP001159428">
    <property type="component" value="Unassembled WGS sequence"/>
</dbReference>
<name>A0AAU9WME8_9CNID</name>
<evidence type="ECO:0000313" key="2">
    <source>
        <dbReference type="EMBL" id="CAH3119284.1"/>
    </source>
</evidence>
<gene>
    <name evidence="2" type="ORF">PMEA_00008224</name>
</gene>
<evidence type="ECO:0000256" key="1">
    <source>
        <dbReference type="SAM" id="MobiDB-lite"/>
    </source>
</evidence>
<feature type="region of interest" description="Disordered" evidence="1">
    <location>
        <begin position="164"/>
        <end position="196"/>
    </location>
</feature>
<reference evidence="2 3" key="1">
    <citation type="submission" date="2022-05" db="EMBL/GenBank/DDBJ databases">
        <authorList>
            <consortium name="Genoscope - CEA"/>
            <person name="William W."/>
        </authorList>
    </citation>
    <scope>NUCLEOTIDE SEQUENCE [LARGE SCALE GENOMIC DNA]</scope>
</reference>
<feature type="compositionally biased region" description="Basic and acidic residues" evidence="1">
    <location>
        <begin position="164"/>
        <end position="183"/>
    </location>
</feature>
<organism evidence="2 3">
    <name type="scientific">Pocillopora meandrina</name>
    <dbReference type="NCBI Taxonomy" id="46732"/>
    <lineage>
        <taxon>Eukaryota</taxon>
        <taxon>Metazoa</taxon>
        <taxon>Cnidaria</taxon>
        <taxon>Anthozoa</taxon>
        <taxon>Hexacorallia</taxon>
        <taxon>Scleractinia</taxon>
        <taxon>Astrocoeniina</taxon>
        <taxon>Pocilloporidae</taxon>
        <taxon>Pocillopora</taxon>
    </lineage>
</organism>
<comment type="caution">
    <text evidence="2">The sequence shown here is derived from an EMBL/GenBank/DDBJ whole genome shotgun (WGS) entry which is preliminary data.</text>
</comment>
<dbReference type="EMBL" id="CALNXJ010000017">
    <property type="protein sequence ID" value="CAH3119284.1"/>
    <property type="molecule type" value="Genomic_DNA"/>
</dbReference>
<protein>
    <submittedName>
        <fullName evidence="2">Uncharacterized protein</fullName>
    </submittedName>
</protein>
<proteinExistence type="predicted"/>
<feature type="region of interest" description="Disordered" evidence="1">
    <location>
        <begin position="446"/>
        <end position="473"/>
    </location>
</feature>
<sequence>MSHSKKRVHLFNCDNTYKLEPVEKLLEKCGSHVERVEKHSFRLAKMSEMVDIIPTLEMNMAFFVVHAHESRLSINEDKAGIGYAKIYRALLQATGGEVIVVIGGDDNYKGVDEENREVISRWAKRKVSSQFSEECLDGRKSFIFSWNKQHREIHEQALLHHFDPNKKGQKFEYQPDQRKEQRKAATPPPSRSKEMIPPLRRCCSVSGERQYESEPPLKPESSLHHCEAVTGAREIKEEKTLDSRAEGGNISRNEANTSTVIYQGARSEEIIRPPIGETIELSILGCNVSCESVDDAEKVFARVLPSLHLSKDPFVGNLPITKVEGYLRDYHFRFSVLVVDGYTVRDGCDDQRSKELQRLVRLAVDKVAEKVIILVCNGQSTTNTYNEFIGKINKLEKTFVAQVNNGKLAMDPDIFCSQVLNLPMTCSTPNTQFISQEQDVNADSLSTNSYNLSENYPQGNSSERKSVDDMSAQNSQQPVLATQFLERPPPVVVLRSFIRHGEISYQEGDLQIWDPEFQFPDEIRRKLLKECSHIPLLGVRIMKLSNGLVACQVDRDLKQFKSHEKSQLASEKRLVLKTRVHNGKVSFEDNDVKYRYENSCIPKYILDNLQKNRADGDLYIVSDDSGNFVTIVKECGKMKRAANTFKQSIYAIFQRTEKNVYWLPLNV</sequence>
<feature type="compositionally biased region" description="Polar residues" evidence="1">
    <location>
        <begin position="446"/>
        <end position="461"/>
    </location>
</feature>